<accession>A0AAX2JFD6</accession>
<evidence type="ECO:0000313" key="1">
    <source>
        <dbReference type="EMBL" id="SQJ17218.1"/>
    </source>
</evidence>
<dbReference type="Proteomes" id="UP000249008">
    <property type="component" value="Chromosome 1"/>
</dbReference>
<gene>
    <name evidence="1" type="ORF">NCTC12112_03305</name>
</gene>
<reference evidence="1 2" key="1">
    <citation type="submission" date="2018-06" db="EMBL/GenBank/DDBJ databases">
        <authorList>
            <consortium name="Pathogen Informatics"/>
            <person name="Doyle S."/>
        </authorList>
    </citation>
    <scope>NUCLEOTIDE SEQUENCE [LARGE SCALE GENOMIC DNA]</scope>
    <source>
        <strain evidence="1 2">NCTC12112</strain>
    </source>
</reference>
<evidence type="ECO:0000313" key="2">
    <source>
        <dbReference type="Proteomes" id="UP000249008"/>
    </source>
</evidence>
<proteinExistence type="predicted"/>
<dbReference type="AlphaFoldDB" id="A0AAX2JFD6"/>
<dbReference type="GeneID" id="78454563"/>
<dbReference type="RefSeq" id="WP_005982538.1">
    <property type="nucleotide sequence ID" value="NZ_CABKNW010000008.1"/>
</dbReference>
<protein>
    <submittedName>
        <fullName evidence="1">Uncharacterized protein</fullName>
    </submittedName>
</protein>
<organism evidence="1 2">
    <name type="scientific">Fusobacterium ulcerans</name>
    <dbReference type="NCBI Taxonomy" id="861"/>
    <lineage>
        <taxon>Bacteria</taxon>
        <taxon>Fusobacteriati</taxon>
        <taxon>Fusobacteriota</taxon>
        <taxon>Fusobacteriia</taxon>
        <taxon>Fusobacteriales</taxon>
        <taxon>Fusobacteriaceae</taxon>
        <taxon>Fusobacterium</taxon>
    </lineage>
</organism>
<dbReference type="EMBL" id="LS483487">
    <property type="protein sequence ID" value="SQJ17218.1"/>
    <property type="molecule type" value="Genomic_DNA"/>
</dbReference>
<dbReference type="KEGG" id="ful:C4N20_07070"/>
<name>A0AAX2JFD6_9FUSO</name>
<sequence length="132" mass="15060">MNFKLLCIFLILTVISLSQDLKPLIITEKQGFNFGTIIKNSSSKKVPPLRNLILNIKGTPFEEIKVEMDTHFELEDGVYITDPVILNDDALILDKNGELDLEIKGNIYINHKVKPKSSREKIGNPIYVEYKN</sequence>